<evidence type="ECO:0000256" key="1">
    <source>
        <dbReference type="ARBA" id="ARBA00006432"/>
    </source>
</evidence>
<name>A0A6N6VIE8_9HYPH</name>
<accession>A0A6N6VIE8</accession>
<feature type="domain" description="AMP-binding enzyme C-terminal" evidence="4">
    <location>
        <begin position="397"/>
        <end position="460"/>
    </location>
</feature>
<dbReference type="Gene3D" id="3.30.300.30">
    <property type="match status" value="1"/>
</dbReference>
<dbReference type="RefSeq" id="WP_152217407.1">
    <property type="nucleotide sequence ID" value="NZ_JBAQYD010000272.1"/>
</dbReference>
<comment type="caution">
    <text evidence="5">The sequence shown here is derived from an EMBL/GenBank/DDBJ whole genome shotgun (WGS) entry which is preliminary data.</text>
</comment>
<dbReference type="Proteomes" id="UP000468901">
    <property type="component" value="Unassembled WGS sequence"/>
</dbReference>
<evidence type="ECO:0000313" key="5">
    <source>
        <dbReference type="EMBL" id="KAB7738641.1"/>
    </source>
</evidence>
<protein>
    <submittedName>
        <fullName evidence="5">AMP-binding protein</fullName>
    </submittedName>
</protein>
<dbReference type="InterPro" id="IPR000873">
    <property type="entry name" value="AMP-dep_synth/lig_dom"/>
</dbReference>
<keyword evidence="2" id="KW-0436">Ligase</keyword>
<dbReference type="Pfam" id="PF00501">
    <property type="entry name" value="AMP-binding"/>
    <property type="match status" value="1"/>
</dbReference>
<dbReference type="GO" id="GO:0031956">
    <property type="term" value="F:medium-chain fatty acid-CoA ligase activity"/>
    <property type="evidence" value="ECO:0007669"/>
    <property type="project" value="TreeGrafter"/>
</dbReference>
<dbReference type="SUPFAM" id="SSF56801">
    <property type="entry name" value="Acetyl-CoA synthetase-like"/>
    <property type="match status" value="1"/>
</dbReference>
<evidence type="ECO:0000259" key="4">
    <source>
        <dbReference type="Pfam" id="PF13193"/>
    </source>
</evidence>
<sequence>MAIMSVGQIPAYWAARDPNAPALTHEGRTVTRAEFDARTNRLARAYQEAGVGEGDLVTIGLPNGIEFFEACFATWKLGATPQPVSSRLPKAERDMIVEVGQPTLVVGAEPGMHGGTPCLPIGFEPDESLSDAALPEITARYWKAPTSGGSTGRPKIIVSGMPGAFDPDEALYHQQIGRAQLVPGPLYHNGPFSFSMLGFMTGNHIVIMSRFDAEETLRLLAEHKIDWVMLVPTMMHRIWNLPEDVRNKYNLSHLRVALHLAAPCPTWLKEKWIEWLGASRIHELYAGTEAQGGTWITGEEWLEHRGSVGKPNAGCEMKIVGKNGETLPPGEVGEVFMRPLSGPGTTYHYIGADPKQIEGGWESIGDVGYMDEDGYLYLADRHTDMILCGGANIYPAEVEAAIDSFPGVRSSAVIGLPHDDLGNVVHAIIDAPGGFDEGALKEYLAERLVRYKIPRSFEVAHEPLRDDAGKLRRSALRAERIKAPAS</sequence>
<comment type="similarity">
    <text evidence="1">Belongs to the ATP-dependent AMP-binding enzyme family.</text>
</comment>
<dbReference type="InterPro" id="IPR042099">
    <property type="entry name" value="ANL_N_sf"/>
</dbReference>
<evidence type="ECO:0000313" key="6">
    <source>
        <dbReference type="Proteomes" id="UP000468901"/>
    </source>
</evidence>
<evidence type="ECO:0000256" key="2">
    <source>
        <dbReference type="ARBA" id="ARBA00022598"/>
    </source>
</evidence>
<dbReference type="PANTHER" id="PTHR43201:SF5">
    <property type="entry name" value="MEDIUM-CHAIN ACYL-COA LIGASE ACSF2, MITOCHONDRIAL"/>
    <property type="match status" value="1"/>
</dbReference>
<dbReference type="PANTHER" id="PTHR43201">
    <property type="entry name" value="ACYL-COA SYNTHETASE"/>
    <property type="match status" value="1"/>
</dbReference>
<gene>
    <name evidence="5" type="ORF">F2P47_16095</name>
</gene>
<dbReference type="InterPro" id="IPR025110">
    <property type="entry name" value="AMP-bd_C"/>
</dbReference>
<dbReference type="AlphaFoldDB" id="A0A6N6VIE8"/>
<organism evidence="5 6">
    <name type="scientific">Parvibaculum sedimenti</name>
    <dbReference type="NCBI Taxonomy" id="2608632"/>
    <lineage>
        <taxon>Bacteria</taxon>
        <taxon>Pseudomonadati</taxon>
        <taxon>Pseudomonadota</taxon>
        <taxon>Alphaproteobacteria</taxon>
        <taxon>Hyphomicrobiales</taxon>
        <taxon>Parvibaculaceae</taxon>
        <taxon>Parvibaculum</taxon>
    </lineage>
</organism>
<proteinExistence type="inferred from homology"/>
<reference evidence="5 6" key="1">
    <citation type="submission" date="2019-09" db="EMBL/GenBank/DDBJ databases">
        <title>Parvibaculum sedimenti sp. nov., isolated from sediment.</title>
        <authorList>
            <person name="Wang Y."/>
        </authorList>
    </citation>
    <scope>NUCLEOTIDE SEQUENCE [LARGE SCALE GENOMIC DNA]</scope>
    <source>
        <strain evidence="5 6">HXT-9</strain>
    </source>
</reference>
<feature type="domain" description="AMP-dependent synthetase/ligase" evidence="3">
    <location>
        <begin position="13"/>
        <end position="338"/>
    </location>
</feature>
<keyword evidence="6" id="KW-1185">Reference proteome</keyword>
<dbReference type="GO" id="GO:0006631">
    <property type="term" value="P:fatty acid metabolic process"/>
    <property type="evidence" value="ECO:0007669"/>
    <property type="project" value="TreeGrafter"/>
</dbReference>
<dbReference type="InterPro" id="IPR045851">
    <property type="entry name" value="AMP-bd_C_sf"/>
</dbReference>
<dbReference type="Gene3D" id="3.40.50.12780">
    <property type="entry name" value="N-terminal domain of ligase-like"/>
    <property type="match status" value="1"/>
</dbReference>
<evidence type="ECO:0000259" key="3">
    <source>
        <dbReference type="Pfam" id="PF00501"/>
    </source>
</evidence>
<dbReference type="Pfam" id="PF13193">
    <property type="entry name" value="AMP-binding_C"/>
    <property type="match status" value="1"/>
</dbReference>
<dbReference type="EMBL" id="WESC01000018">
    <property type="protein sequence ID" value="KAB7738641.1"/>
    <property type="molecule type" value="Genomic_DNA"/>
</dbReference>